<dbReference type="Proteomes" id="UP001202180">
    <property type="component" value="Unassembled WGS sequence"/>
</dbReference>
<dbReference type="RefSeq" id="WP_248480922.1">
    <property type="nucleotide sequence ID" value="NZ_JALPRF010000015.1"/>
</dbReference>
<dbReference type="Gene3D" id="1.10.150.130">
    <property type="match status" value="1"/>
</dbReference>
<dbReference type="SUPFAM" id="SSF56349">
    <property type="entry name" value="DNA breaking-rejoining enzymes"/>
    <property type="match status" value="1"/>
</dbReference>
<evidence type="ECO:0000259" key="5">
    <source>
        <dbReference type="PROSITE" id="PS51900"/>
    </source>
</evidence>
<proteinExistence type="predicted"/>
<protein>
    <submittedName>
        <fullName evidence="6">Site-specific integrase</fullName>
    </submittedName>
</protein>
<reference evidence="6 7" key="1">
    <citation type="submission" date="2022-04" db="EMBL/GenBank/DDBJ databases">
        <title>Spirosoma sp. strain RP8 genome sequencing and assembly.</title>
        <authorList>
            <person name="Jung Y."/>
        </authorList>
    </citation>
    <scope>NUCLEOTIDE SEQUENCE [LARGE SCALE GENOMIC DNA]</scope>
    <source>
        <strain evidence="6 7">RP8</strain>
    </source>
</reference>
<evidence type="ECO:0000256" key="1">
    <source>
        <dbReference type="ARBA" id="ARBA00022908"/>
    </source>
</evidence>
<keyword evidence="3" id="KW-0233">DNA recombination</keyword>
<evidence type="ECO:0000256" key="4">
    <source>
        <dbReference type="PROSITE-ProRule" id="PRU01248"/>
    </source>
</evidence>
<name>A0ABT0HV42_9BACT</name>
<dbReference type="InterPro" id="IPR011010">
    <property type="entry name" value="DNA_brk_join_enz"/>
</dbReference>
<dbReference type="Pfam" id="PF13102">
    <property type="entry name" value="Phage_int_SAM_5"/>
    <property type="match status" value="1"/>
</dbReference>
<accession>A0ABT0HV42</accession>
<evidence type="ECO:0000256" key="3">
    <source>
        <dbReference type="ARBA" id="ARBA00023172"/>
    </source>
</evidence>
<dbReference type="Gene3D" id="1.10.443.10">
    <property type="entry name" value="Intergrase catalytic core"/>
    <property type="match status" value="1"/>
</dbReference>
<sequence length="413" mass="46934">MNNVMFINFYMRPSTVDSTLGAVYVQVRVNKAVIVLGAVSSVSGLNLPKSIMVELSHWDKRKQRVKPACLHATVLNKAISECEQRLEKIYAQHQGYDRKMTAKGLKAQFVQGGKGVFSFPALIEKFIAEKVALHFRDSTVETYKYKMRPLLEFLKHEGISEYPAEEFTKGVLKRYKTYLITHRNNKPNSAEKACQVVKTVLLWAAENELITINPLQYTRIRVDKTPNLECLDQEEVQMVVEANLCSRLRAVADCFIFSCYTGLAYQDLKQLGKHSLQTVEGSKCLVGERQKTGTSYCIPVTPVIAGLLEKYPDLKLRLPSNQYYNSKLKEIMVALRIDKRITTHTARKTFADWCINELGLTEEATIVAMGQKSAKELNAYRRTRPKRLLSEFPASLLQRVINPNPFVQITKAS</sequence>
<dbReference type="InterPro" id="IPR044068">
    <property type="entry name" value="CB"/>
</dbReference>
<keyword evidence="2 4" id="KW-0238">DNA-binding</keyword>
<feature type="domain" description="Core-binding (CB)" evidence="5">
    <location>
        <begin position="117"/>
        <end position="205"/>
    </location>
</feature>
<dbReference type="EMBL" id="JALPRF010000015">
    <property type="protein sequence ID" value="MCK8496061.1"/>
    <property type="molecule type" value="Genomic_DNA"/>
</dbReference>
<comment type="caution">
    <text evidence="6">The sequence shown here is derived from an EMBL/GenBank/DDBJ whole genome shotgun (WGS) entry which is preliminary data.</text>
</comment>
<organism evidence="6 7">
    <name type="scientific">Spirosoma liriopis</name>
    <dbReference type="NCBI Taxonomy" id="2937440"/>
    <lineage>
        <taxon>Bacteria</taxon>
        <taxon>Pseudomonadati</taxon>
        <taxon>Bacteroidota</taxon>
        <taxon>Cytophagia</taxon>
        <taxon>Cytophagales</taxon>
        <taxon>Cytophagaceae</taxon>
        <taxon>Spirosoma</taxon>
    </lineage>
</organism>
<dbReference type="InterPro" id="IPR013762">
    <property type="entry name" value="Integrase-like_cat_sf"/>
</dbReference>
<keyword evidence="7" id="KW-1185">Reference proteome</keyword>
<evidence type="ECO:0000313" key="6">
    <source>
        <dbReference type="EMBL" id="MCK8496061.1"/>
    </source>
</evidence>
<dbReference type="PROSITE" id="PS51900">
    <property type="entry name" value="CB"/>
    <property type="match status" value="1"/>
</dbReference>
<keyword evidence="1" id="KW-0229">DNA integration</keyword>
<evidence type="ECO:0000256" key="2">
    <source>
        <dbReference type="ARBA" id="ARBA00023125"/>
    </source>
</evidence>
<gene>
    <name evidence="6" type="ORF">M0L20_29615</name>
</gene>
<evidence type="ECO:0000313" key="7">
    <source>
        <dbReference type="Proteomes" id="UP001202180"/>
    </source>
</evidence>
<dbReference type="InterPro" id="IPR025269">
    <property type="entry name" value="SAM-like_dom"/>
</dbReference>
<dbReference type="CDD" id="cd01185">
    <property type="entry name" value="INTN1_C_like"/>
    <property type="match status" value="1"/>
</dbReference>
<dbReference type="InterPro" id="IPR010998">
    <property type="entry name" value="Integrase_recombinase_N"/>
</dbReference>